<name>A0ABS3KK55_9PROT</name>
<accession>A0ABS3KK55</accession>
<evidence type="ECO:0000313" key="2">
    <source>
        <dbReference type="EMBL" id="MBO1077330.1"/>
    </source>
</evidence>
<dbReference type="Proteomes" id="UP001518990">
    <property type="component" value="Unassembled WGS sequence"/>
</dbReference>
<dbReference type="InterPro" id="IPR025161">
    <property type="entry name" value="IS402-like_dom"/>
</dbReference>
<sequence length="86" mass="9890">MTWTAEHRPAADRYGLLYPSDLTDAEWALVAPLIRPARRGGRPRKADVREVLNAVFYVLSTGCQWSALPKDLPPKSTVWDYFSRWE</sequence>
<proteinExistence type="predicted"/>
<evidence type="ECO:0000259" key="1">
    <source>
        <dbReference type="Pfam" id="PF13340"/>
    </source>
</evidence>
<keyword evidence="3" id="KW-1185">Reference proteome</keyword>
<evidence type="ECO:0000313" key="3">
    <source>
        <dbReference type="Proteomes" id="UP001518990"/>
    </source>
</evidence>
<protein>
    <submittedName>
        <fullName evidence="2">Transposase</fullName>
    </submittedName>
</protein>
<dbReference type="Pfam" id="PF13340">
    <property type="entry name" value="DUF4096"/>
    <property type="match status" value="1"/>
</dbReference>
<dbReference type="PANTHER" id="PTHR30007:SF0">
    <property type="entry name" value="TRANSPOSASE"/>
    <property type="match status" value="1"/>
</dbReference>
<dbReference type="EMBL" id="JACTNF010000069">
    <property type="protein sequence ID" value="MBO1077330.1"/>
    <property type="molecule type" value="Genomic_DNA"/>
</dbReference>
<comment type="caution">
    <text evidence="2">The sequence shown here is derived from an EMBL/GenBank/DDBJ whole genome shotgun (WGS) entry which is preliminary data.</text>
</comment>
<organism evidence="2 3">
    <name type="scientific">Roseomonas marmotae</name>
    <dbReference type="NCBI Taxonomy" id="2768161"/>
    <lineage>
        <taxon>Bacteria</taxon>
        <taxon>Pseudomonadati</taxon>
        <taxon>Pseudomonadota</taxon>
        <taxon>Alphaproteobacteria</taxon>
        <taxon>Acetobacterales</taxon>
        <taxon>Roseomonadaceae</taxon>
        <taxon>Roseomonas</taxon>
    </lineage>
</organism>
<gene>
    <name evidence="2" type="ORF">IAI60_22345</name>
</gene>
<feature type="domain" description="Insertion element IS402-like" evidence="1">
    <location>
        <begin position="22"/>
        <end position="86"/>
    </location>
</feature>
<dbReference type="PANTHER" id="PTHR30007">
    <property type="entry name" value="PHP DOMAIN PROTEIN"/>
    <property type="match status" value="1"/>
</dbReference>
<reference evidence="2 3" key="1">
    <citation type="submission" date="2020-09" db="EMBL/GenBank/DDBJ databases">
        <title>Roseomonas.</title>
        <authorList>
            <person name="Zhu W."/>
        </authorList>
    </citation>
    <scope>NUCLEOTIDE SEQUENCE [LARGE SCALE GENOMIC DNA]</scope>
    <source>
        <strain evidence="2 3">1311</strain>
    </source>
</reference>